<evidence type="ECO:0000313" key="6">
    <source>
        <dbReference type="Proteomes" id="UP000332933"/>
    </source>
</evidence>
<reference evidence="5 6" key="1">
    <citation type="submission" date="2019-03" db="EMBL/GenBank/DDBJ databases">
        <authorList>
            <person name="Gaulin E."/>
            <person name="Dumas B."/>
        </authorList>
    </citation>
    <scope>NUCLEOTIDE SEQUENCE [LARGE SCALE GENOMIC DNA]</scope>
    <source>
        <strain evidence="5">CBS 568.67</strain>
    </source>
</reference>
<dbReference type="EMBL" id="VJMH01005293">
    <property type="protein sequence ID" value="KAF0697753.1"/>
    <property type="molecule type" value="Genomic_DNA"/>
</dbReference>
<dbReference type="PANTHER" id="PTHR11802">
    <property type="entry name" value="SERINE PROTEASE FAMILY S10 SERINE CARBOXYPEPTIDASE"/>
    <property type="match status" value="1"/>
</dbReference>
<dbReference type="PRINTS" id="PR00724">
    <property type="entry name" value="CRBOXYPTASEC"/>
</dbReference>
<keyword evidence="3" id="KW-1133">Transmembrane helix</keyword>
<dbReference type="PROSITE" id="PS00131">
    <property type="entry name" value="CARBOXYPEPT_SER_SER"/>
    <property type="match status" value="1"/>
</dbReference>
<dbReference type="InterPro" id="IPR029058">
    <property type="entry name" value="AB_hydrolase_fold"/>
</dbReference>
<sequence>MMHYPTFFWSVIVTATTLVVAATHHHHASHATSDLTPQAAEHWIEDLPNYRDPHPISFRNFAGHLALPSNGQKMFYWFVESQSSPEDDPLVMWLNGGPGCSSLGGFFTELGPFVVESDLTVKLNPYAWNRKANVVFLESPAGVGFSQPVLNATDYNDDVTTDRIREFLGQFLAAFPTLHDRPFYVTGESYAGVYVPYLVDTLLRAPVDGLALRGLAVGNPYTDANIDGNAYMDYFYAHALISMENYDDMVAKCETEIGRCMFTQANCSAPCQAAVKEGLWASDMAYFNPYYIYGDVCLLANDQGGMLHHRKDMNIRPMHRGKIEPCTDKYTQDYLNLNDVQRAIHVDGPGLVAWSNCNMDIATTYTRSLSALPKYHSILAQNLTVLIYSGDADAVVNFMGTERWIASDKGLHLPVQDKWKSWFGPDRQLAGYSQTYAGLTFKTVKGAGHMVPAIRPLHGLFMFECFLYGDAACATFDYPQDNLEYLSGQVEDPVNTTAVAASADGAHLGQASLLWSVGVGLVAGAAAFVALQVMHTQARRAPYHAL</sequence>
<keyword evidence="2" id="KW-0378">Hydrolase</keyword>
<dbReference type="Proteomes" id="UP000332933">
    <property type="component" value="Unassembled WGS sequence"/>
</dbReference>
<accession>A0A485KTE2</accession>
<evidence type="ECO:0000256" key="1">
    <source>
        <dbReference type="ARBA" id="ARBA00009431"/>
    </source>
</evidence>
<keyword evidence="6" id="KW-1185">Reference proteome</keyword>
<dbReference type="EC" id="3.4.16.-" evidence="2"/>
<feature type="transmembrane region" description="Helical" evidence="3">
    <location>
        <begin position="513"/>
        <end position="531"/>
    </location>
</feature>
<reference evidence="4" key="2">
    <citation type="submission" date="2019-06" db="EMBL/GenBank/DDBJ databases">
        <title>Genomics analysis of Aphanomyces spp. identifies a new class of oomycete effector associated with host adaptation.</title>
        <authorList>
            <person name="Gaulin E."/>
        </authorList>
    </citation>
    <scope>NUCLEOTIDE SEQUENCE</scope>
    <source>
        <strain evidence="4">CBS 578.67</strain>
    </source>
</reference>
<evidence type="ECO:0000313" key="5">
    <source>
        <dbReference type="EMBL" id="VFT88444.1"/>
    </source>
</evidence>
<organism evidence="5 6">
    <name type="scientific">Aphanomyces stellatus</name>
    <dbReference type="NCBI Taxonomy" id="120398"/>
    <lineage>
        <taxon>Eukaryota</taxon>
        <taxon>Sar</taxon>
        <taxon>Stramenopiles</taxon>
        <taxon>Oomycota</taxon>
        <taxon>Saprolegniomycetes</taxon>
        <taxon>Saprolegniales</taxon>
        <taxon>Verrucalvaceae</taxon>
        <taxon>Aphanomyces</taxon>
    </lineage>
</organism>
<dbReference type="GO" id="GO:0004185">
    <property type="term" value="F:serine-type carboxypeptidase activity"/>
    <property type="evidence" value="ECO:0007669"/>
    <property type="project" value="UniProtKB-UniRule"/>
</dbReference>
<protein>
    <recommendedName>
        <fullName evidence="2">Carboxypeptidase</fullName>
        <ecNumber evidence="2">3.4.16.-</ecNumber>
    </recommendedName>
</protein>
<dbReference type="EMBL" id="CAADRA010005314">
    <property type="protein sequence ID" value="VFT88444.1"/>
    <property type="molecule type" value="Genomic_DNA"/>
</dbReference>
<dbReference type="InterPro" id="IPR001563">
    <property type="entry name" value="Peptidase_S10"/>
</dbReference>
<dbReference type="GO" id="GO:0006508">
    <property type="term" value="P:proteolysis"/>
    <property type="evidence" value="ECO:0007669"/>
    <property type="project" value="UniProtKB-KW"/>
</dbReference>
<keyword evidence="3" id="KW-0812">Transmembrane</keyword>
<name>A0A485KTE2_9STRA</name>
<proteinExistence type="inferred from homology"/>
<feature type="signal peptide" evidence="2">
    <location>
        <begin position="1"/>
        <end position="21"/>
    </location>
</feature>
<keyword evidence="2" id="KW-0645">Protease</keyword>
<feature type="chain" id="PRO_5034142800" description="Carboxypeptidase" evidence="2">
    <location>
        <begin position="22"/>
        <end position="546"/>
    </location>
</feature>
<keyword evidence="2" id="KW-0121">Carboxypeptidase</keyword>
<evidence type="ECO:0000256" key="3">
    <source>
        <dbReference type="SAM" id="Phobius"/>
    </source>
</evidence>
<dbReference type="Gene3D" id="3.40.50.1820">
    <property type="entry name" value="alpha/beta hydrolase"/>
    <property type="match status" value="1"/>
</dbReference>
<evidence type="ECO:0000256" key="2">
    <source>
        <dbReference type="RuleBase" id="RU361156"/>
    </source>
</evidence>
<dbReference type="Pfam" id="PF00450">
    <property type="entry name" value="Peptidase_S10"/>
    <property type="match status" value="1"/>
</dbReference>
<keyword evidence="3" id="KW-0472">Membrane</keyword>
<dbReference type="InterPro" id="IPR018202">
    <property type="entry name" value="Ser_caboxypep_ser_AS"/>
</dbReference>
<dbReference type="SUPFAM" id="SSF53474">
    <property type="entry name" value="alpha/beta-Hydrolases"/>
    <property type="match status" value="1"/>
</dbReference>
<dbReference type="AlphaFoldDB" id="A0A485KTE2"/>
<comment type="similarity">
    <text evidence="1 2">Belongs to the peptidase S10 family.</text>
</comment>
<keyword evidence="2" id="KW-0732">Signal</keyword>
<gene>
    <name evidence="5" type="primary">Aste57867_11585</name>
    <name evidence="4" type="ORF">As57867_011542</name>
    <name evidence="5" type="ORF">ASTE57867_11585</name>
</gene>
<dbReference type="OrthoDB" id="443318at2759"/>
<dbReference type="PANTHER" id="PTHR11802:SF201">
    <property type="entry name" value="CARBOXYPEPTIDASE"/>
    <property type="match status" value="1"/>
</dbReference>
<evidence type="ECO:0000313" key="4">
    <source>
        <dbReference type="EMBL" id="KAF0697753.1"/>
    </source>
</evidence>